<dbReference type="InParanoid" id="A0A7M6UFG2"/>
<dbReference type="Gene3D" id="6.10.280.120">
    <property type="entry name" value="Growth arrest and DNA-damage-inducible proteins-interacting protein 1"/>
    <property type="match status" value="1"/>
</dbReference>
<dbReference type="FunCoup" id="A0A7M6UFG2">
    <property type="interactions" value="530"/>
</dbReference>
<name>A0A7M6UFG2_NASVI</name>
<keyword evidence="17" id="KW-1185">Reference proteome</keyword>
<sequence length="284" mass="33209">MSVNLLISRPATVALQALKNVSKCCYATKIKSIVDELNVEETPAYETEAKFTEEEIAQMRNKSLLWPEHYRILHGQRPYNESKEHYHDRVWYKKRVLGRYGIDAVDVPAGICWPSKEDIADKKEYESLAFPSDIQGLWKEIEEQKKEEAEAIRKREEEIDKAMANFEKWKAALEAKVAKKEAELRAAKKKKEKVMQEIKEQIGYNIDPRDERFKQILEQKEKEDKKKKKEEKKKLRAEKLMAYLAKQSQEIDKKVLQSEPAQQFSETSPSASENKVEKDSKKSE</sequence>
<dbReference type="GO" id="GO:0005739">
    <property type="term" value="C:mitochondrion"/>
    <property type="evidence" value="ECO:0007669"/>
    <property type="project" value="UniProtKB-SubCell"/>
</dbReference>
<evidence type="ECO:0000256" key="11">
    <source>
        <dbReference type="ARBA" id="ARBA00035184"/>
    </source>
</evidence>
<evidence type="ECO:0000313" key="17">
    <source>
        <dbReference type="Proteomes" id="UP000002358"/>
    </source>
</evidence>
<evidence type="ECO:0000256" key="10">
    <source>
        <dbReference type="ARBA" id="ARBA00030700"/>
    </source>
</evidence>
<dbReference type="EnsemblMetazoa" id="NM_001162509">
    <property type="protein sequence ID" value="NP_001155981"/>
    <property type="gene ID" value="GeneID_100119516"/>
</dbReference>
<keyword evidence="7" id="KW-0539">Nucleus</keyword>
<dbReference type="KEGG" id="nvi:100119516"/>
<keyword evidence="9" id="KW-0131">Cell cycle</keyword>
<feature type="region of interest" description="Disordered" evidence="15">
    <location>
        <begin position="254"/>
        <end position="284"/>
    </location>
</feature>
<evidence type="ECO:0000313" key="16">
    <source>
        <dbReference type="EnsemblMetazoa" id="NP_001155981"/>
    </source>
</evidence>
<dbReference type="OrthoDB" id="6247992at2759"/>
<dbReference type="GeneID" id="100119516"/>
<dbReference type="AlphaFoldDB" id="A0A7M6UFG2"/>
<accession>A0A7M6UFG2</accession>
<dbReference type="PANTHER" id="PTHR31761">
    <property type="entry name" value="GROWTH ARREST AND DNA DAMAGE-INDUCIBLE PROTEINS-INTERACTING PROTEIN 1 GADD45GIP1"/>
    <property type="match status" value="1"/>
</dbReference>
<evidence type="ECO:0000256" key="5">
    <source>
        <dbReference type="ARBA" id="ARBA00023054"/>
    </source>
</evidence>
<proteinExistence type="inferred from homology"/>
<keyword evidence="8" id="KW-0687">Ribonucleoprotein</keyword>
<protein>
    <recommendedName>
        <fullName evidence="11">Large ribosomal subunit protein mL64</fullName>
    </recommendedName>
    <alternativeName>
        <fullName evidence="10">39S ribosomal protein L59, mitochondrial</fullName>
    </alternativeName>
    <alternativeName>
        <fullName evidence="12">Growth arrest and DNA damage-inducible proteins-interacting protein 1</fullName>
    </alternativeName>
</protein>
<evidence type="ECO:0000256" key="4">
    <source>
        <dbReference type="ARBA" id="ARBA00022980"/>
    </source>
</evidence>
<evidence type="ECO:0000256" key="15">
    <source>
        <dbReference type="SAM" id="MobiDB-lite"/>
    </source>
</evidence>
<evidence type="ECO:0000256" key="1">
    <source>
        <dbReference type="ARBA" id="ARBA00004123"/>
    </source>
</evidence>
<evidence type="ECO:0000256" key="12">
    <source>
        <dbReference type="ARBA" id="ARBA00035485"/>
    </source>
</evidence>
<dbReference type="RefSeq" id="NP_001155981.1">
    <property type="nucleotide sequence ID" value="NM_001162509.1"/>
</dbReference>
<evidence type="ECO:0000256" key="6">
    <source>
        <dbReference type="ARBA" id="ARBA00023128"/>
    </source>
</evidence>
<reference evidence="16" key="1">
    <citation type="submission" date="2021-01" db="UniProtKB">
        <authorList>
            <consortium name="EnsemblMetazoa"/>
        </authorList>
    </citation>
    <scope>IDENTIFICATION</scope>
</reference>
<feature type="compositionally biased region" description="Polar residues" evidence="15">
    <location>
        <begin position="259"/>
        <end position="273"/>
    </location>
</feature>
<dbReference type="PANTHER" id="PTHR31761:SF1">
    <property type="entry name" value="LARGE RIBOSOMAL SUBUNIT PROTEIN ML64"/>
    <property type="match status" value="1"/>
</dbReference>
<evidence type="ECO:0000256" key="13">
    <source>
        <dbReference type="ARBA" id="ARBA00060144"/>
    </source>
</evidence>
<evidence type="ECO:0000256" key="7">
    <source>
        <dbReference type="ARBA" id="ARBA00023242"/>
    </source>
</evidence>
<feature type="coiled-coil region" evidence="14">
    <location>
        <begin position="138"/>
        <end position="240"/>
    </location>
</feature>
<dbReference type="GO" id="GO:1990904">
    <property type="term" value="C:ribonucleoprotein complex"/>
    <property type="evidence" value="ECO:0007669"/>
    <property type="project" value="UniProtKB-KW"/>
</dbReference>
<dbReference type="GO" id="GO:0005634">
    <property type="term" value="C:nucleus"/>
    <property type="evidence" value="ECO:0007669"/>
    <property type="project" value="UniProtKB-SubCell"/>
</dbReference>
<dbReference type="InterPro" id="IPR018472">
    <property type="entry name" value="Ribosomal_mL64"/>
</dbReference>
<evidence type="ECO:0000256" key="8">
    <source>
        <dbReference type="ARBA" id="ARBA00023274"/>
    </source>
</evidence>
<keyword evidence="6" id="KW-0496">Mitochondrion</keyword>
<keyword evidence="4" id="KW-0689">Ribosomal protein</keyword>
<comment type="function">
    <text evidence="13">Acts as a negative regulator of G1 to S cell cycle phase progression by inhibiting cyclin-dependent kinases. Inhibitory effects are additive with GADD45 proteins but also occur in the absence of GADD45 proteins. Acts as a repressor of the orphan nuclear receptor NR4A1 by inhibiting AB domain-mediated transcriptional activity. May be involved in the hormone-mediated regulation of NR4A1 transcriptional activity. May play a role in mitochondrial protein synthesis.</text>
</comment>
<keyword evidence="5 14" id="KW-0175">Coiled coil</keyword>
<evidence type="ECO:0000256" key="3">
    <source>
        <dbReference type="ARBA" id="ARBA00005421"/>
    </source>
</evidence>
<feature type="compositionally biased region" description="Basic and acidic residues" evidence="15">
    <location>
        <begin position="274"/>
        <end position="284"/>
    </location>
</feature>
<dbReference type="Proteomes" id="UP000002358">
    <property type="component" value="Chromosome 3"/>
</dbReference>
<organism evidence="16 17">
    <name type="scientific">Nasonia vitripennis</name>
    <name type="common">Parasitic wasp</name>
    <dbReference type="NCBI Taxonomy" id="7425"/>
    <lineage>
        <taxon>Eukaryota</taxon>
        <taxon>Metazoa</taxon>
        <taxon>Ecdysozoa</taxon>
        <taxon>Arthropoda</taxon>
        <taxon>Hexapoda</taxon>
        <taxon>Insecta</taxon>
        <taxon>Pterygota</taxon>
        <taxon>Neoptera</taxon>
        <taxon>Endopterygota</taxon>
        <taxon>Hymenoptera</taxon>
        <taxon>Apocrita</taxon>
        <taxon>Proctotrupomorpha</taxon>
        <taxon>Chalcidoidea</taxon>
        <taxon>Pteromalidae</taxon>
        <taxon>Pteromalinae</taxon>
        <taxon>Nasonia</taxon>
    </lineage>
</organism>
<comment type="subcellular location">
    <subcellularLocation>
        <location evidence="2">Mitochondrion</location>
    </subcellularLocation>
    <subcellularLocation>
        <location evidence="1">Nucleus</location>
    </subcellularLocation>
</comment>
<dbReference type="CTD" id="40395"/>
<evidence type="ECO:0000256" key="9">
    <source>
        <dbReference type="ARBA" id="ARBA00023306"/>
    </source>
</evidence>
<comment type="similarity">
    <text evidence="3">Belongs to the mitochondrion-specific ribosomal protein mL64 family.</text>
</comment>
<dbReference type="Pfam" id="PF10147">
    <property type="entry name" value="CR6_interact"/>
    <property type="match status" value="1"/>
</dbReference>
<dbReference type="GO" id="GO:0005840">
    <property type="term" value="C:ribosome"/>
    <property type="evidence" value="ECO:0007669"/>
    <property type="project" value="UniProtKB-KW"/>
</dbReference>
<evidence type="ECO:0000256" key="14">
    <source>
        <dbReference type="SAM" id="Coils"/>
    </source>
</evidence>
<dbReference type="InterPro" id="IPR043035">
    <property type="entry name" value="Ribosomal_mL64_sf"/>
</dbReference>
<evidence type="ECO:0000256" key="2">
    <source>
        <dbReference type="ARBA" id="ARBA00004173"/>
    </source>
</evidence>